<evidence type="ECO:0000313" key="3">
    <source>
        <dbReference type="EMBL" id="EIC03162.1"/>
    </source>
</evidence>
<dbReference type="EMBL" id="AGRW01000019">
    <property type="protein sequence ID" value="EIC03162.1"/>
    <property type="molecule type" value="Genomic_DNA"/>
</dbReference>
<reference evidence="3 4" key="1">
    <citation type="submission" date="2011-09" db="EMBL/GenBank/DDBJ databases">
        <title>The draft genome of Treponema saccharophilum DSM 2985.</title>
        <authorList>
            <consortium name="US DOE Joint Genome Institute (JGI-PGF)"/>
            <person name="Lucas S."/>
            <person name="Copeland A."/>
            <person name="Lapidus A."/>
            <person name="Glavina del Rio T."/>
            <person name="Dalin E."/>
            <person name="Tice H."/>
            <person name="Bruce D."/>
            <person name="Goodwin L."/>
            <person name="Pitluck S."/>
            <person name="Peters L."/>
            <person name="Kyrpides N."/>
            <person name="Mavromatis K."/>
            <person name="Ivanova N."/>
            <person name="Markowitz V."/>
            <person name="Cheng J.-F."/>
            <person name="Hugenholtz P."/>
            <person name="Woyke T."/>
            <person name="Wu D."/>
            <person name="Gronow S."/>
            <person name="Wellnitz S."/>
            <person name="Brambilla E."/>
            <person name="Klenk H.-P."/>
            <person name="Eisen J.A."/>
        </authorList>
    </citation>
    <scope>NUCLEOTIDE SEQUENCE [LARGE SCALE GENOMIC DNA]</scope>
    <source>
        <strain evidence="3 4">DSM 2985</strain>
    </source>
</reference>
<organism evidence="3 4">
    <name type="scientific">Treponema saccharophilum DSM 2985</name>
    <dbReference type="NCBI Taxonomy" id="907348"/>
    <lineage>
        <taxon>Bacteria</taxon>
        <taxon>Pseudomonadati</taxon>
        <taxon>Spirochaetota</taxon>
        <taxon>Spirochaetia</taxon>
        <taxon>Spirochaetales</taxon>
        <taxon>Treponemataceae</taxon>
        <taxon>Treponema</taxon>
    </lineage>
</organism>
<dbReference type="InterPro" id="IPR036196">
    <property type="entry name" value="Ptyr_pPase_sf"/>
</dbReference>
<name>H7EGX9_9SPIR</name>
<dbReference type="eggNOG" id="COG0394">
    <property type="taxonomic scope" value="Bacteria"/>
</dbReference>
<comment type="caution">
    <text evidence="3">The sequence shown here is derived from an EMBL/GenBank/DDBJ whole genome shotgun (WGS) entry which is preliminary data.</text>
</comment>
<dbReference type="PANTHER" id="PTHR11717:SF7">
    <property type="entry name" value="LOW MOLECULAR WEIGHT PHOSPHOTYROSINE PROTEIN PHOSPHATASE"/>
    <property type="match status" value="1"/>
</dbReference>
<feature type="domain" description="Phosphotyrosine protein phosphatase I" evidence="2">
    <location>
        <begin position="1"/>
        <end position="163"/>
    </location>
</feature>
<dbReference type="PATRIC" id="fig|907348.3.peg.33"/>
<dbReference type="InterPro" id="IPR050438">
    <property type="entry name" value="LMW_PTPase"/>
</dbReference>
<protein>
    <recommendedName>
        <fullName evidence="1">protein-tyrosine-phosphatase</fullName>
        <ecNumber evidence="1">3.1.3.48</ecNumber>
    </recommendedName>
</protein>
<dbReference type="Proteomes" id="UP000003571">
    <property type="component" value="Unassembled WGS sequence"/>
</dbReference>
<dbReference type="InterPro" id="IPR023485">
    <property type="entry name" value="Ptyr_pPase"/>
</dbReference>
<dbReference type="GO" id="GO:0004725">
    <property type="term" value="F:protein tyrosine phosphatase activity"/>
    <property type="evidence" value="ECO:0007669"/>
    <property type="project" value="UniProtKB-EC"/>
</dbReference>
<dbReference type="EC" id="3.1.3.48" evidence="1"/>
<dbReference type="PANTHER" id="PTHR11717">
    <property type="entry name" value="LOW MOLECULAR WEIGHT PROTEIN TYROSINE PHOSPHATASE"/>
    <property type="match status" value="1"/>
</dbReference>
<dbReference type="SUPFAM" id="SSF52788">
    <property type="entry name" value="Phosphotyrosine protein phosphatases I"/>
    <property type="match status" value="1"/>
</dbReference>
<sequence length="166" mass="18538">MTLSPMAAQIFIHLARKRQVFNKFVVDSAAVDSDAPEGVMMDSRVREILAKNGVDSGSHSSVQLDHSKLEKFDWIICMDARSRRMCFDRLHSNAVYVTPKDVVRVFRTDPSSPMSLNGMLKPRVCCLLDFTPAPRDIINPAPSGDYRYAFNEIASGCRTIVSLVSL</sequence>
<evidence type="ECO:0000259" key="2">
    <source>
        <dbReference type="SMART" id="SM00226"/>
    </source>
</evidence>
<gene>
    <name evidence="3" type="ORF">TresaDRAFT_2792</name>
</gene>
<dbReference type="Pfam" id="PF01451">
    <property type="entry name" value="LMWPc"/>
    <property type="match status" value="1"/>
</dbReference>
<proteinExistence type="predicted"/>
<dbReference type="SMART" id="SM00226">
    <property type="entry name" value="LMWPc"/>
    <property type="match status" value="1"/>
</dbReference>
<accession>H7EGX9</accession>
<dbReference type="AlphaFoldDB" id="H7EGX9"/>
<keyword evidence="4" id="KW-1185">Reference proteome</keyword>
<evidence type="ECO:0000313" key="4">
    <source>
        <dbReference type="Proteomes" id="UP000003571"/>
    </source>
</evidence>
<dbReference type="Gene3D" id="3.40.50.2300">
    <property type="match status" value="1"/>
</dbReference>
<dbReference type="STRING" id="907348.TresaDRAFT_2792"/>
<evidence type="ECO:0000256" key="1">
    <source>
        <dbReference type="ARBA" id="ARBA00013064"/>
    </source>
</evidence>